<dbReference type="AlphaFoldDB" id="A0A6G7YHT5"/>
<evidence type="ECO:0000313" key="6">
    <source>
        <dbReference type="EMBL" id="QIK76454.1"/>
    </source>
</evidence>
<gene>
    <name evidence="6" type="ORF">G7071_14505</name>
</gene>
<evidence type="ECO:0000256" key="2">
    <source>
        <dbReference type="ARBA" id="ARBA00022741"/>
    </source>
</evidence>
<keyword evidence="4" id="KW-1278">Translocase</keyword>
<dbReference type="SUPFAM" id="SSF52540">
    <property type="entry name" value="P-loop containing nucleoside triphosphate hydrolases"/>
    <property type="match status" value="1"/>
</dbReference>
<dbReference type="Proteomes" id="UP000502035">
    <property type="component" value="Chromosome"/>
</dbReference>
<feature type="domain" description="ABC transporter" evidence="5">
    <location>
        <begin position="3"/>
        <end position="230"/>
    </location>
</feature>
<dbReference type="InterPro" id="IPR003439">
    <property type="entry name" value="ABC_transporter-like_ATP-bd"/>
</dbReference>
<dbReference type="KEGG" id="npi:G7071_14505"/>
<organism evidence="6 7">
    <name type="scientific">Nocardioides piscis</name>
    <dbReference type="NCBI Taxonomy" id="2714938"/>
    <lineage>
        <taxon>Bacteria</taxon>
        <taxon>Bacillati</taxon>
        <taxon>Actinomycetota</taxon>
        <taxon>Actinomycetes</taxon>
        <taxon>Propionibacteriales</taxon>
        <taxon>Nocardioidaceae</taxon>
        <taxon>Nocardioides</taxon>
    </lineage>
</organism>
<dbReference type="EMBL" id="CP049866">
    <property type="protein sequence ID" value="QIK76454.1"/>
    <property type="molecule type" value="Genomic_DNA"/>
</dbReference>
<dbReference type="GO" id="GO:0005524">
    <property type="term" value="F:ATP binding"/>
    <property type="evidence" value="ECO:0007669"/>
    <property type="project" value="UniProtKB-KW"/>
</dbReference>
<dbReference type="InterPro" id="IPR003593">
    <property type="entry name" value="AAA+_ATPase"/>
</dbReference>
<name>A0A6G7YHT5_9ACTN</name>
<evidence type="ECO:0000259" key="5">
    <source>
        <dbReference type="PROSITE" id="PS50893"/>
    </source>
</evidence>
<keyword evidence="3 6" id="KW-0067">ATP-binding</keyword>
<keyword evidence="7" id="KW-1185">Reference proteome</keyword>
<proteinExistence type="predicted"/>
<evidence type="ECO:0000313" key="7">
    <source>
        <dbReference type="Proteomes" id="UP000502035"/>
    </source>
</evidence>
<reference evidence="6 7" key="1">
    <citation type="submission" date="2020-03" db="EMBL/GenBank/DDBJ databases">
        <title>Nocardioides sp. nov., isolated from fish.</title>
        <authorList>
            <person name="Hyun D.-W."/>
            <person name="Bae J.-W."/>
        </authorList>
    </citation>
    <scope>NUCLEOTIDE SEQUENCE [LARGE SCALE GENOMIC DNA]</scope>
    <source>
        <strain evidence="6 7">HDW12A</strain>
    </source>
</reference>
<dbReference type="InterPro" id="IPR017871">
    <property type="entry name" value="ABC_transporter-like_CS"/>
</dbReference>
<accession>A0A6G7YHT5</accession>
<dbReference type="GO" id="GO:0016887">
    <property type="term" value="F:ATP hydrolysis activity"/>
    <property type="evidence" value="ECO:0007669"/>
    <property type="project" value="InterPro"/>
</dbReference>
<keyword evidence="1" id="KW-0813">Transport</keyword>
<dbReference type="PROSITE" id="PS50893">
    <property type="entry name" value="ABC_TRANSPORTER_2"/>
    <property type="match status" value="1"/>
</dbReference>
<sequence length="255" mass="27343">MRLRAAGLRVRLRRTEVLHGIDLELDAGEWLGVIGPNGAGKSTLLKALAGVLRHTGTLEIGAGPRATQIALMPQAPLLPDGMSVVEYVLLGRTVHLGWLRGETRRDRRIAADVIGRLGLDEFADRPVTSLSGGEAQRAVVARALAQQTRVLLLDEPTSALDLGHQAEVLSLVDELRRQDGISVIAAMHDLGSAARHADRLQLLAAGSTEAVGAPSQVLDPAVLSRVYRTPLDVHRLDDELVVLPHRSTTTGRNTP</sequence>
<dbReference type="InterPro" id="IPR027417">
    <property type="entry name" value="P-loop_NTPase"/>
</dbReference>
<dbReference type="PANTHER" id="PTHR42794:SF1">
    <property type="entry name" value="HEMIN IMPORT ATP-BINDING PROTEIN HMUV"/>
    <property type="match status" value="1"/>
</dbReference>
<dbReference type="FunFam" id="3.40.50.300:FF:000134">
    <property type="entry name" value="Iron-enterobactin ABC transporter ATP-binding protein"/>
    <property type="match status" value="1"/>
</dbReference>
<keyword evidence="2" id="KW-0547">Nucleotide-binding</keyword>
<dbReference type="RefSeq" id="WP_166319907.1">
    <property type="nucleotide sequence ID" value="NZ_CP049866.1"/>
</dbReference>
<dbReference type="SMART" id="SM00382">
    <property type="entry name" value="AAA"/>
    <property type="match status" value="1"/>
</dbReference>
<dbReference type="PROSITE" id="PS00211">
    <property type="entry name" value="ABC_TRANSPORTER_1"/>
    <property type="match status" value="1"/>
</dbReference>
<dbReference type="CDD" id="cd03214">
    <property type="entry name" value="ABC_Iron-Siderophores_B12_Hemin"/>
    <property type="match status" value="1"/>
</dbReference>
<evidence type="ECO:0000256" key="3">
    <source>
        <dbReference type="ARBA" id="ARBA00022840"/>
    </source>
</evidence>
<evidence type="ECO:0000256" key="4">
    <source>
        <dbReference type="ARBA" id="ARBA00022967"/>
    </source>
</evidence>
<protein>
    <submittedName>
        <fullName evidence="6">ABC transporter ATP-binding protein</fullName>
    </submittedName>
</protein>
<dbReference type="Gene3D" id="3.40.50.300">
    <property type="entry name" value="P-loop containing nucleotide triphosphate hydrolases"/>
    <property type="match status" value="1"/>
</dbReference>
<evidence type="ECO:0000256" key="1">
    <source>
        <dbReference type="ARBA" id="ARBA00022448"/>
    </source>
</evidence>
<dbReference type="PANTHER" id="PTHR42794">
    <property type="entry name" value="HEMIN IMPORT ATP-BINDING PROTEIN HMUV"/>
    <property type="match status" value="1"/>
</dbReference>
<dbReference type="Pfam" id="PF00005">
    <property type="entry name" value="ABC_tran"/>
    <property type="match status" value="1"/>
</dbReference>